<reference evidence="14" key="1">
    <citation type="journal article" date="2019" name="Microbiology">
        <title>Complete Genome Sequence of an Uncultured Bacterium of the Candidate Phylum Bipolaricaulota.</title>
        <authorList>
            <person name="Kadnikov V.V."/>
            <person name="Mardanov A.V."/>
            <person name="Beletsky A.V."/>
            <person name="Frank Y.A."/>
            <person name="Karnachuk O.V."/>
            <person name="Ravin N.V."/>
        </authorList>
    </citation>
    <scope>NUCLEOTIDE SEQUENCE [LARGE SCALE GENOMIC DNA]</scope>
</reference>
<dbReference type="OrthoDB" id="7845843at2"/>
<dbReference type="CDD" id="cd09278">
    <property type="entry name" value="RNase_HI_prokaryote_like"/>
    <property type="match status" value="1"/>
</dbReference>
<evidence type="ECO:0000256" key="3">
    <source>
        <dbReference type="ARBA" id="ARBA00005300"/>
    </source>
</evidence>
<dbReference type="Pfam" id="PF00075">
    <property type="entry name" value="RNase_H"/>
    <property type="match status" value="1"/>
</dbReference>
<name>A0A6I6DMC4_9FIRM</name>
<dbReference type="PANTHER" id="PTHR10642">
    <property type="entry name" value="RIBONUCLEASE H1"/>
    <property type="match status" value="1"/>
</dbReference>
<protein>
    <recommendedName>
        <fullName evidence="5 11">Ribonuclease H</fullName>
        <shortName evidence="11">RNase H</shortName>
        <ecNumber evidence="5 11">3.1.26.4</ecNumber>
    </recommendedName>
</protein>
<dbReference type="KEGG" id="salq:SYNTR_2276"/>
<keyword evidence="9 11" id="KW-0378">Hydrolase</keyword>
<keyword evidence="10 11" id="KW-0460">Magnesium</keyword>
<dbReference type="PROSITE" id="PS50879">
    <property type="entry name" value="RNASE_H_1"/>
    <property type="match status" value="1"/>
</dbReference>
<evidence type="ECO:0000313" key="13">
    <source>
        <dbReference type="EMBL" id="QGU00870.1"/>
    </source>
</evidence>
<evidence type="ECO:0000256" key="1">
    <source>
        <dbReference type="ARBA" id="ARBA00000077"/>
    </source>
</evidence>
<comment type="cofactor">
    <cofactor evidence="11">
        <name>Mg(2+)</name>
        <dbReference type="ChEBI" id="CHEBI:18420"/>
    </cofactor>
    <text evidence="11">Binds 1 Mg(2+) ion per subunit. May bind a second metal ion at a regulatory site, or after substrate binding.</text>
</comment>
<evidence type="ECO:0000256" key="6">
    <source>
        <dbReference type="ARBA" id="ARBA00022722"/>
    </source>
</evidence>
<dbReference type="Gene3D" id="3.30.420.10">
    <property type="entry name" value="Ribonuclease H-like superfamily/Ribonuclease H"/>
    <property type="match status" value="1"/>
</dbReference>
<evidence type="ECO:0000259" key="12">
    <source>
        <dbReference type="PROSITE" id="PS50879"/>
    </source>
</evidence>
<keyword evidence="7 11" id="KW-0479">Metal-binding</keyword>
<feature type="binding site" evidence="11">
    <location>
        <position position="9"/>
    </location>
    <ligand>
        <name>Mg(2+)</name>
        <dbReference type="ChEBI" id="CHEBI:18420"/>
        <label>1</label>
    </ligand>
</feature>
<dbReference type="NCBIfam" id="NF001236">
    <property type="entry name" value="PRK00203.1"/>
    <property type="match status" value="1"/>
</dbReference>
<keyword evidence="8 11" id="KW-0255">Endonuclease</keyword>
<dbReference type="GO" id="GO:0004523">
    <property type="term" value="F:RNA-DNA hybrid ribonuclease activity"/>
    <property type="evidence" value="ECO:0007669"/>
    <property type="project" value="UniProtKB-UniRule"/>
</dbReference>
<dbReference type="InterPro" id="IPR002156">
    <property type="entry name" value="RNaseH_domain"/>
</dbReference>
<evidence type="ECO:0000256" key="7">
    <source>
        <dbReference type="ARBA" id="ARBA00022723"/>
    </source>
</evidence>
<dbReference type="GO" id="GO:0005737">
    <property type="term" value="C:cytoplasm"/>
    <property type="evidence" value="ECO:0007669"/>
    <property type="project" value="UniProtKB-SubCell"/>
</dbReference>
<dbReference type="HAMAP" id="MF_00042">
    <property type="entry name" value="RNase_H"/>
    <property type="match status" value="1"/>
</dbReference>
<dbReference type="InterPro" id="IPR036397">
    <property type="entry name" value="RNaseH_sf"/>
</dbReference>
<evidence type="ECO:0000313" key="14">
    <source>
        <dbReference type="Proteomes" id="UP000426444"/>
    </source>
</evidence>
<dbReference type="GO" id="GO:0043137">
    <property type="term" value="P:DNA replication, removal of RNA primer"/>
    <property type="evidence" value="ECO:0007669"/>
    <property type="project" value="TreeGrafter"/>
</dbReference>
<feature type="domain" description="RNase H type-1" evidence="12">
    <location>
        <begin position="1"/>
        <end position="143"/>
    </location>
</feature>
<feature type="binding site" evidence="11">
    <location>
        <position position="135"/>
    </location>
    <ligand>
        <name>Mg(2+)</name>
        <dbReference type="ChEBI" id="CHEBI:18420"/>
        <label>2</label>
    </ligand>
</feature>
<feature type="binding site" evidence="11">
    <location>
        <position position="9"/>
    </location>
    <ligand>
        <name>Mg(2+)</name>
        <dbReference type="ChEBI" id="CHEBI:18420"/>
        <label>2</label>
    </ligand>
</feature>
<dbReference type="GO" id="GO:0003676">
    <property type="term" value="F:nucleic acid binding"/>
    <property type="evidence" value="ECO:0007669"/>
    <property type="project" value="InterPro"/>
</dbReference>
<comment type="similarity">
    <text evidence="3 11">Belongs to the RNase H family.</text>
</comment>
<feature type="binding site" evidence="11">
    <location>
        <position position="47"/>
    </location>
    <ligand>
        <name>Mg(2+)</name>
        <dbReference type="ChEBI" id="CHEBI:18420"/>
        <label>1</label>
    </ligand>
</feature>
<dbReference type="EC" id="3.1.26.4" evidence="5 11"/>
<evidence type="ECO:0000256" key="2">
    <source>
        <dbReference type="ARBA" id="ARBA00004065"/>
    </source>
</evidence>
<organism evidence="13 14">
    <name type="scientific">Candidatus Syntrophocurvum alkaliphilum</name>
    <dbReference type="NCBI Taxonomy" id="2293317"/>
    <lineage>
        <taxon>Bacteria</taxon>
        <taxon>Bacillati</taxon>
        <taxon>Bacillota</taxon>
        <taxon>Clostridia</taxon>
        <taxon>Eubacteriales</taxon>
        <taxon>Syntrophomonadaceae</taxon>
        <taxon>Candidatus Syntrophocurvum</taxon>
    </lineage>
</organism>
<comment type="function">
    <text evidence="2 11">Endonuclease that specifically degrades the RNA of RNA-DNA hybrids.</text>
</comment>
<dbReference type="AlphaFoldDB" id="A0A6I6DMC4"/>
<dbReference type="PANTHER" id="PTHR10642:SF26">
    <property type="entry name" value="RIBONUCLEASE H1"/>
    <property type="match status" value="1"/>
</dbReference>
<evidence type="ECO:0000256" key="9">
    <source>
        <dbReference type="ARBA" id="ARBA00022801"/>
    </source>
</evidence>
<dbReference type="FunFam" id="3.30.420.10:FF:000089">
    <property type="entry name" value="Ribonuclease H"/>
    <property type="match status" value="1"/>
</dbReference>
<dbReference type="EMBL" id="CP046457">
    <property type="protein sequence ID" value="QGU00870.1"/>
    <property type="molecule type" value="Genomic_DNA"/>
</dbReference>
<evidence type="ECO:0000256" key="5">
    <source>
        <dbReference type="ARBA" id="ARBA00012180"/>
    </source>
</evidence>
<keyword evidence="14" id="KW-1185">Reference proteome</keyword>
<dbReference type="InterPro" id="IPR012337">
    <property type="entry name" value="RNaseH-like_sf"/>
</dbReference>
<comment type="subunit">
    <text evidence="4 11">Monomer.</text>
</comment>
<keyword evidence="11" id="KW-0963">Cytoplasm</keyword>
<dbReference type="RefSeq" id="WP_156204614.1">
    <property type="nucleotide sequence ID" value="NZ_CP046457.1"/>
</dbReference>
<evidence type="ECO:0000256" key="10">
    <source>
        <dbReference type="ARBA" id="ARBA00022842"/>
    </source>
</evidence>
<dbReference type="Proteomes" id="UP000426444">
    <property type="component" value="Chromosome"/>
</dbReference>
<dbReference type="InterPro" id="IPR022892">
    <property type="entry name" value="RNaseHI"/>
</dbReference>
<proteinExistence type="inferred from homology"/>
<sequence>MKEVTIYTDGACSGNPGPGGWGAVLIYGEKIKEIYGYEDNTTNQRMELKAVIEALKMLKVTGWKVEVYSDSAYIVNAFNQKWIENWERNGWKNSKKDPVANQDLWKELVELSSRNTVILKKVKGHSGDKWNDRSDELARLGIKEGNQ</sequence>
<evidence type="ECO:0000256" key="4">
    <source>
        <dbReference type="ARBA" id="ARBA00011245"/>
    </source>
</evidence>
<evidence type="ECO:0000256" key="8">
    <source>
        <dbReference type="ARBA" id="ARBA00022759"/>
    </source>
</evidence>
<keyword evidence="6 11" id="KW-0540">Nuclease</keyword>
<comment type="catalytic activity">
    <reaction evidence="1 11">
        <text>Endonucleolytic cleavage to 5'-phosphomonoester.</text>
        <dbReference type="EC" id="3.1.26.4"/>
    </reaction>
</comment>
<accession>A0A6I6DMC4</accession>
<dbReference type="InterPro" id="IPR050092">
    <property type="entry name" value="RNase_H"/>
</dbReference>
<comment type="subcellular location">
    <subcellularLocation>
        <location evidence="11">Cytoplasm</location>
    </subcellularLocation>
</comment>
<dbReference type="GO" id="GO:0000287">
    <property type="term" value="F:magnesium ion binding"/>
    <property type="evidence" value="ECO:0007669"/>
    <property type="project" value="UniProtKB-UniRule"/>
</dbReference>
<feature type="binding site" evidence="11">
    <location>
        <position position="70"/>
    </location>
    <ligand>
        <name>Mg(2+)</name>
        <dbReference type="ChEBI" id="CHEBI:18420"/>
        <label>1</label>
    </ligand>
</feature>
<evidence type="ECO:0000256" key="11">
    <source>
        <dbReference type="HAMAP-Rule" id="MF_00042"/>
    </source>
</evidence>
<gene>
    <name evidence="11" type="primary">rnhA</name>
    <name evidence="13" type="ORF">SYNTR_2276</name>
</gene>
<dbReference type="SUPFAM" id="SSF53098">
    <property type="entry name" value="Ribonuclease H-like"/>
    <property type="match status" value="1"/>
</dbReference>